<reference evidence="3 4" key="1">
    <citation type="submission" date="2024-04" db="EMBL/GenBank/DDBJ databases">
        <title>Defined microbial consortia suppress multidrug-resistant proinflammatory Enterobacteriaceae via ecological control.</title>
        <authorList>
            <person name="Furuichi M."/>
            <person name="Kawaguchi T."/>
            <person name="Pust M."/>
            <person name="Yasuma K."/>
            <person name="Plichta D."/>
            <person name="Hasegawa N."/>
            <person name="Ohya T."/>
            <person name="Bhattarai S."/>
            <person name="Sasajima S."/>
            <person name="Aoto Y."/>
            <person name="Tuganbaev T."/>
            <person name="Yaginuma M."/>
            <person name="Ueda M."/>
            <person name="Okahashi N."/>
            <person name="Amafuji K."/>
            <person name="Kiridooshi Y."/>
            <person name="Sugita K."/>
            <person name="Strazar M."/>
            <person name="Skelly A."/>
            <person name="Suda W."/>
            <person name="Hattori M."/>
            <person name="Nakamoto N."/>
            <person name="Caballero S."/>
            <person name="Norman J."/>
            <person name="Olle B."/>
            <person name="Tanoue T."/>
            <person name="Arita M."/>
            <person name="Bucci V."/>
            <person name="Atarashi K."/>
            <person name="Xavier R."/>
            <person name="Honda K."/>
        </authorList>
    </citation>
    <scope>NUCLEOTIDE SEQUENCE [LARGE SCALE GENOMIC DNA]</scope>
    <source>
        <strain evidence="4">k34-0107-D12</strain>
    </source>
</reference>
<dbReference type="InterPro" id="IPR000326">
    <property type="entry name" value="PAP2/HPO"/>
</dbReference>
<proteinExistence type="predicted"/>
<accession>A0ABQ0BS74</accession>
<evidence type="ECO:0000256" key="1">
    <source>
        <dbReference type="SAM" id="Phobius"/>
    </source>
</evidence>
<feature type="transmembrane region" description="Helical" evidence="1">
    <location>
        <begin position="99"/>
        <end position="121"/>
    </location>
</feature>
<dbReference type="SUPFAM" id="SSF48317">
    <property type="entry name" value="Acid phosphatase/Vanadium-dependent haloperoxidase"/>
    <property type="match status" value="1"/>
</dbReference>
<dbReference type="Gene3D" id="1.20.144.10">
    <property type="entry name" value="Phosphatidic acid phosphatase type 2/haloperoxidase"/>
    <property type="match status" value="1"/>
</dbReference>
<keyword evidence="1" id="KW-0812">Transmembrane</keyword>
<feature type="transmembrane region" description="Helical" evidence="1">
    <location>
        <begin position="66"/>
        <end position="87"/>
    </location>
</feature>
<dbReference type="Proteomes" id="UP001600941">
    <property type="component" value="Unassembled WGS sequence"/>
</dbReference>
<feature type="transmembrane region" description="Helical" evidence="1">
    <location>
        <begin position="141"/>
        <end position="160"/>
    </location>
</feature>
<keyword evidence="4" id="KW-1185">Reference proteome</keyword>
<feature type="domain" description="Phosphatidic acid phosphatase type 2/haloperoxidase" evidence="2">
    <location>
        <begin position="132"/>
        <end position="212"/>
    </location>
</feature>
<dbReference type="Pfam" id="PF01569">
    <property type="entry name" value="PAP2"/>
    <property type="match status" value="1"/>
</dbReference>
<dbReference type="EMBL" id="BAABZQ010000001">
    <property type="protein sequence ID" value="GAA6499354.1"/>
    <property type="molecule type" value="Genomic_DNA"/>
</dbReference>
<name>A0ABQ0BS74_9FIRM</name>
<dbReference type="InterPro" id="IPR036938">
    <property type="entry name" value="PAP2/HPO_sf"/>
</dbReference>
<dbReference type="RefSeq" id="WP_033139301.1">
    <property type="nucleotide sequence ID" value="NZ_AP031413.1"/>
</dbReference>
<keyword evidence="1" id="KW-1133">Transmembrane helix</keyword>
<comment type="caution">
    <text evidence="3">The sequence shown here is derived from an EMBL/GenBank/DDBJ whole genome shotgun (WGS) entry which is preliminary data.</text>
</comment>
<feature type="transmembrane region" description="Helical" evidence="1">
    <location>
        <begin position="198"/>
        <end position="216"/>
    </location>
</feature>
<evidence type="ECO:0000313" key="3">
    <source>
        <dbReference type="EMBL" id="GAA6499354.1"/>
    </source>
</evidence>
<keyword evidence="1" id="KW-0472">Membrane</keyword>
<evidence type="ECO:0000259" key="2">
    <source>
        <dbReference type="Pfam" id="PF01569"/>
    </source>
</evidence>
<evidence type="ECO:0000313" key="4">
    <source>
        <dbReference type="Proteomes" id="UP001600941"/>
    </source>
</evidence>
<feature type="transmembrane region" description="Helical" evidence="1">
    <location>
        <begin position="172"/>
        <end position="192"/>
    </location>
</feature>
<organism evidence="3 4">
    <name type="scientific">Blautia parvula</name>
    <dbReference type="NCBI Taxonomy" id="2877527"/>
    <lineage>
        <taxon>Bacteria</taxon>
        <taxon>Bacillati</taxon>
        <taxon>Bacillota</taxon>
        <taxon>Clostridia</taxon>
        <taxon>Lachnospirales</taxon>
        <taxon>Lachnospiraceae</taxon>
        <taxon>Blautia</taxon>
    </lineage>
</organism>
<protein>
    <recommendedName>
        <fullName evidence="2">Phosphatidic acid phosphatase type 2/haloperoxidase domain-containing protein</fullName>
    </recommendedName>
</protein>
<gene>
    <name evidence="3" type="ORF">K340107D12_21700</name>
</gene>
<sequence length="227" mass="25484">MSTKNKKKFILTVVLFMLFAAFTVLTAKVDVKPIGPKESEVGLASLNQFVFQLSGVNLFWYHLTDWLGVIAVLTAVGFAVLGMYQLVKRRSLFQVDYRILLLGVYYILVSAVYILFENFVINWRPVILHKSLEASYPSSHTMIVICIMGTAMMLFHHLLAGKKIWLRIADGISLLLMGVTVAGRLISGVHWFTDILGGLILSGAMLMLYSSMASFADEKRKRRTQKG</sequence>